<dbReference type="EMBL" id="GG692397">
    <property type="protein sequence ID" value="EER33329.1"/>
    <property type="molecule type" value="Genomic_DNA"/>
</dbReference>
<feature type="chain" id="PRO_5002955340" evidence="2">
    <location>
        <begin position="21"/>
        <end position="369"/>
    </location>
</feature>
<dbReference type="Proteomes" id="UP000002037">
    <property type="component" value="Unassembled WGS sequence"/>
</dbReference>
<dbReference type="KEGG" id="ctp:CTRG_02147"/>
<feature type="region of interest" description="Disordered" evidence="1">
    <location>
        <begin position="229"/>
        <end position="252"/>
    </location>
</feature>
<feature type="signal peptide" evidence="2">
    <location>
        <begin position="1"/>
        <end position="20"/>
    </location>
</feature>
<evidence type="ECO:0000313" key="4">
    <source>
        <dbReference type="Proteomes" id="UP000002037"/>
    </source>
</evidence>
<protein>
    <submittedName>
        <fullName evidence="3">Uncharacterized protein</fullName>
    </submittedName>
</protein>
<organism evidence="3 4">
    <name type="scientific">Candida tropicalis (strain ATCC MYA-3404 / T1)</name>
    <name type="common">Yeast</name>
    <dbReference type="NCBI Taxonomy" id="294747"/>
    <lineage>
        <taxon>Eukaryota</taxon>
        <taxon>Fungi</taxon>
        <taxon>Dikarya</taxon>
        <taxon>Ascomycota</taxon>
        <taxon>Saccharomycotina</taxon>
        <taxon>Pichiomycetes</taxon>
        <taxon>Debaryomycetaceae</taxon>
        <taxon>Candida/Lodderomyces clade</taxon>
        <taxon>Candida</taxon>
    </lineage>
</organism>
<dbReference type="eggNOG" id="ENOG502SFR5">
    <property type="taxonomic scope" value="Eukaryota"/>
</dbReference>
<accession>C5M9I5</accession>
<dbReference type="AlphaFoldDB" id="C5M9I5"/>
<proteinExistence type="predicted"/>
<gene>
    <name evidence="3" type="ORF">CTRG_02147</name>
</gene>
<dbReference type="RefSeq" id="XP_002547850.1">
    <property type="nucleotide sequence ID" value="XM_002547804.1"/>
</dbReference>
<feature type="region of interest" description="Disordered" evidence="1">
    <location>
        <begin position="141"/>
        <end position="177"/>
    </location>
</feature>
<evidence type="ECO:0000256" key="2">
    <source>
        <dbReference type="SAM" id="SignalP"/>
    </source>
</evidence>
<reference evidence="3 4" key="1">
    <citation type="journal article" date="2009" name="Nature">
        <title>Evolution of pathogenicity and sexual reproduction in eight Candida genomes.</title>
        <authorList>
            <person name="Butler G."/>
            <person name="Rasmussen M.D."/>
            <person name="Lin M.F."/>
            <person name="Santos M.A."/>
            <person name="Sakthikumar S."/>
            <person name="Munro C.A."/>
            <person name="Rheinbay E."/>
            <person name="Grabherr M."/>
            <person name="Forche A."/>
            <person name="Reedy J.L."/>
            <person name="Agrafioti I."/>
            <person name="Arnaud M.B."/>
            <person name="Bates S."/>
            <person name="Brown A.J."/>
            <person name="Brunke S."/>
            <person name="Costanzo M.C."/>
            <person name="Fitzpatrick D.A."/>
            <person name="de Groot P.W."/>
            <person name="Harris D."/>
            <person name="Hoyer L.L."/>
            <person name="Hube B."/>
            <person name="Klis F.M."/>
            <person name="Kodira C."/>
            <person name="Lennard N."/>
            <person name="Logue M.E."/>
            <person name="Martin R."/>
            <person name="Neiman A.M."/>
            <person name="Nikolaou E."/>
            <person name="Quail M.A."/>
            <person name="Quinn J."/>
            <person name="Santos M.C."/>
            <person name="Schmitzberger F.F."/>
            <person name="Sherlock G."/>
            <person name="Shah P."/>
            <person name="Silverstein K.A."/>
            <person name="Skrzypek M.S."/>
            <person name="Soll D."/>
            <person name="Staggs R."/>
            <person name="Stansfield I."/>
            <person name="Stumpf M.P."/>
            <person name="Sudbery P.E."/>
            <person name="Srikantha T."/>
            <person name="Zeng Q."/>
            <person name="Berman J."/>
            <person name="Berriman M."/>
            <person name="Heitman J."/>
            <person name="Gow N.A."/>
            <person name="Lorenz M.C."/>
            <person name="Birren B.W."/>
            <person name="Kellis M."/>
            <person name="Cuomo C.A."/>
        </authorList>
    </citation>
    <scope>NUCLEOTIDE SEQUENCE [LARGE SCALE GENOMIC DNA]</scope>
    <source>
        <strain evidence="4">ATCC MYA-3404 / T1</strain>
    </source>
</reference>
<sequence length="369" mass="41834">MKSIYLLLDLVMSLISPSDLASHSHQLSIIPEPKINSTNQKSITFPLTSPIPTNHYKQQHQHQQFQIQYAIQPPSSELPIKYIQTAPINFPTSPTSIPINNDNLINNPTSTTSFASFEITSGSISQSPYYSSLFLSPHNPPFEPDLYSPRNPQQLPPAPPSSHPQQQYHHNSLSMGGFNSLMEDRYSRFRPSDSQHNNENIMIGLHPFQQENYGIPKKKLFNSMTNWFKRKSSSSTSPSTNLILSNNNNNNLQIVNEEEEEEEGEGDGEKSSSIENTIIISNEPNDITPQPVYTPRGIPINEFPLNFNKEQNNENNLIRNRNRNDDIIDSFDDEVRDLINGVDNFLINCLENVWNLTKSTSDYCLSLCA</sequence>
<evidence type="ECO:0000256" key="1">
    <source>
        <dbReference type="SAM" id="MobiDB-lite"/>
    </source>
</evidence>
<dbReference type="OrthoDB" id="3984304at2759"/>
<feature type="compositionally biased region" description="Low complexity" evidence="1">
    <location>
        <begin position="233"/>
        <end position="252"/>
    </location>
</feature>
<dbReference type="HOGENOM" id="CLU_068277_0_0_1"/>
<evidence type="ECO:0000313" key="3">
    <source>
        <dbReference type="EMBL" id="EER33329.1"/>
    </source>
</evidence>
<name>C5M9I5_CANTT</name>
<keyword evidence="2" id="KW-0732">Signal</keyword>
<keyword evidence="4" id="KW-1185">Reference proteome</keyword>
<dbReference type="GeneID" id="8296281"/>
<dbReference type="VEuPathDB" id="FungiDB:CTRG_02147"/>